<keyword evidence="3 8" id="KW-0812">Transmembrane</keyword>
<evidence type="ECO:0000256" key="7">
    <source>
        <dbReference type="ARBA" id="ARBA00023242"/>
    </source>
</evidence>
<protein>
    <recommendedName>
        <fullName evidence="12">Nuclear envelope integral membrane protein 1</fullName>
    </recommendedName>
</protein>
<evidence type="ECO:0000313" key="10">
    <source>
        <dbReference type="EMBL" id="KAG8194045.1"/>
    </source>
</evidence>
<keyword evidence="4 9" id="KW-0732">Signal</keyword>
<proteinExistence type="inferred from homology"/>
<dbReference type="EMBL" id="JAFNEN010000110">
    <property type="protein sequence ID" value="KAG8194045.1"/>
    <property type="molecule type" value="Genomic_DNA"/>
</dbReference>
<reference evidence="10 11" key="1">
    <citation type="journal article" date="2022" name="Nat. Ecol. Evol.">
        <title>A masculinizing supergene underlies an exaggerated male reproductive morph in a spider.</title>
        <authorList>
            <person name="Hendrickx F."/>
            <person name="De Corte Z."/>
            <person name="Sonet G."/>
            <person name="Van Belleghem S.M."/>
            <person name="Kostlbacher S."/>
            <person name="Vangestel C."/>
        </authorList>
    </citation>
    <scope>NUCLEOTIDE SEQUENCE [LARGE SCALE GENOMIC DNA]</scope>
    <source>
        <strain evidence="10">W744_W776</strain>
    </source>
</reference>
<feature type="chain" id="PRO_5043978200" description="Nuclear envelope integral membrane protein 1" evidence="9">
    <location>
        <begin position="23"/>
        <end position="416"/>
    </location>
</feature>
<dbReference type="PANTHER" id="PTHR13598:SF1">
    <property type="entry name" value="AT07567P-RELATED"/>
    <property type="match status" value="1"/>
</dbReference>
<sequence>MSFFKKANQICLLLFIFFSTFSHVVLFSEQSTSGASNVVQLKPNEILPKQDNINFKIFCYNSIPKSILYLWRTVHLVFEKVPLSYEIFPGVNETEVEDKHAENSVWFKPSWFSGQQTYVDFPAFSNYCLGISTEENYAIQLQVRTINYWRLLQFIIGLLLFVSAPSLSRNPFFHYTSAISLGVLGSVLVILYVISRFIPKKTTSYALLFFGYSFILYIFQSIWKDISEIINRNLDIVVAYCLCAALISFVICYRFGPVENVRTFNIIQWSMQTLAAILIYLSSEYREVSTAIILIVIGLRQIPGKWIKAIQMLWYRYFPPKRALLSKEEYIHQGEVETKKALDELRKYCSSPECNAWKTISQLRDPIKFAGFIESGHHVSFEDSFAHAAVGYDCETDDESDAEESSFRGNGVLQSG</sequence>
<keyword evidence="7" id="KW-0539">Nucleus</keyword>
<dbReference type="Pfam" id="PF10225">
    <property type="entry name" value="NEMP"/>
    <property type="match status" value="1"/>
</dbReference>
<comment type="caution">
    <text evidence="10">The sequence shown here is derived from an EMBL/GenBank/DDBJ whole genome shotgun (WGS) entry which is preliminary data.</text>
</comment>
<feature type="transmembrane region" description="Helical" evidence="8">
    <location>
        <begin position="234"/>
        <end position="256"/>
    </location>
</feature>
<evidence type="ECO:0000256" key="2">
    <source>
        <dbReference type="ARBA" id="ARBA00005748"/>
    </source>
</evidence>
<evidence type="ECO:0000256" key="9">
    <source>
        <dbReference type="SAM" id="SignalP"/>
    </source>
</evidence>
<evidence type="ECO:0000256" key="6">
    <source>
        <dbReference type="ARBA" id="ARBA00023136"/>
    </source>
</evidence>
<evidence type="ECO:0000256" key="1">
    <source>
        <dbReference type="ARBA" id="ARBA00004575"/>
    </source>
</evidence>
<feature type="transmembrane region" description="Helical" evidence="8">
    <location>
        <begin position="179"/>
        <end position="198"/>
    </location>
</feature>
<feature type="transmembrane region" description="Helical" evidence="8">
    <location>
        <begin position="148"/>
        <end position="167"/>
    </location>
</feature>
<dbReference type="InterPro" id="IPR019358">
    <property type="entry name" value="NEMP_fam"/>
</dbReference>
<evidence type="ECO:0000256" key="3">
    <source>
        <dbReference type="ARBA" id="ARBA00022692"/>
    </source>
</evidence>
<gene>
    <name evidence="10" type="ORF">JTE90_028387</name>
</gene>
<dbReference type="PANTHER" id="PTHR13598">
    <property type="entry name" value="AT07567P-RELATED"/>
    <property type="match status" value="1"/>
</dbReference>
<organism evidence="10 11">
    <name type="scientific">Oedothorax gibbosus</name>
    <dbReference type="NCBI Taxonomy" id="931172"/>
    <lineage>
        <taxon>Eukaryota</taxon>
        <taxon>Metazoa</taxon>
        <taxon>Ecdysozoa</taxon>
        <taxon>Arthropoda</taxon>
        <taxon>Chelicerata</taxon>
        <taxon>Arachnida</taxon>
        <taxon>Araneae</taxon>
        <taxon>Araneomorphae</taxon>
        <taxon>Entelegynae</taxon>
        <taxon>Araneoidea</taxon>
        <taxon>Linyphiidae</taxon>
        <taxon>Erigoninae</taxon>
        <taxon>Oedothorax</taxon>
    </lineage>
</organism>
<evidence type="ECO:0000256" key="4">
    <source>
        <dbReference type="ARBA" id="ARBA00022729"/>
    </source>
</evidence>
<evidence type="ECO:0000256" key="5">
    <source>
        <dbReference type="ARBA" id="ARBA00022989"/>
    </source>
</evidence>
<feature type="signal peptide" evidence="9">
    <location>
        <begin position="1"/>
        <end position="22"/>
    </location>
</feature>
<accession>A0AAV6VDQ0</accession>
<keyword evidence="5 8" id="KW-1133">Transmembrane helix</keyword>
<dbReference type="AlphaFoldDB" id="A0AAV6VDQ0"/>
<name>A0AAV6VDQ0_9ARAC</name>
<comment type="similarity">
    <text evidence="2">Belongs to the NEMP family.</text>
</comment>
<dbReference type="Proteomes" id="UP000827092">
    <property type="component" value="Unassembled WGS sequence"/>
</dbReference>
<evidence type="ECO:0008006" key="12">
    <source>
        <dbReference type="Google" id="ProtNLM"/>
    </source>
</evidence>
<evidence type="ECO:0000313" key="11">
    <source>
        <dbReference type="Proteomes" id="UP000827092"/>
    </source>
</evidence>
<keyword evidence="6 8" id="KW-0472">Membrane</keyword>
<feature type="transmembrane region" description="Helical" evidence="8">
    <location>
        <begin position="204"/>
        <end position="222"/>
    </location>
</feature>
<comment type="subcellular location">
    <subcellularLocation>
        <location evidence="1">Nucleus inner membrane</location>
        <topology evidence="1">Multi-pass membrane protein</topology>
        <orientation evidence="1">Nucleoplasmic side</orientation>
    </subcellularLocation>
</comment>
<keyword evidence="11" id="KW-1185">Reference proteome</keyword>
<evidence type="ECO:0000256" key="8">
    <source>
        <dbReference type="SAM" id="Phobius"/>
    </source>
</evidence>
<dbReference type="GO" id="GO:0005637">
    <property type="term" value="C:nuclear inner membrane"/>
    <property type="evidence" value="ECO:0007669"/>
    <property type="project" value="UniProtKB-SubCell"/>
</dbReference>